<keyword evidence="2" id="KW-0548">Nucleotidyltransferase</keyword>
<name>A0A0N5C4F8_STREA</name>
<dbReference type="SUPFAM" id="SSF56672">
    <property type="entry name" value="DNA/RNA polymerases"/>
    <property type="match status" value="1"/>
</dbReference>
<keyword evidence="3" id="KW-0540">Nuclease</keyword>
<keyword evidence="6" id="KW-0863">Zinc-finger</keyword>
<dbReference type="GO" id="GO:0003676">
    <property type="term" value="F:nucleic acid binding"/>
    <property type="evidence" value="ECO:0007669"/>
    <property type="project" value="InterPro"/>
</dbReference>
<dbReference type="PROSITE" id="PS50994">
    <property type="entry name" value="INTEGRASE"/>
    <property type="match status" value="1"/>
</dbReference>
<dbReference type="PANTHER" id="PTHR37984:SF5">
    <property type="entry name" value="PROTEIN NYNRIN-LIKE"/>
    <property type="match status" value="1"/>
</dbReference>
<dbReference type="InterPro" id="IPR001878">
    <property type="entry name" value="Znf_CCHC"/>
</dbReference>
<keyword evidence="5" id="KW-0511">Multifunctional enzyme</keyword>
<dbReference type="Gene3D" id="2.40.70.10">
    <property type="entry name" value="Acid Proteases"/>
    <property type="match status" value="1"/>
</dbReference>
<dbReference type="PROSITE" id="PS50158">
    <property type="entry name" value="ZF_CCHC"/>
    <property type="match status" value="1"/>
</dbReference>
<evidence type="ECO:0000256" key="3">
    <source>
        <dbReference type="ARBA" id="ARBA00022722"/>
    </source>
</evidence>
<evidence type="ECO:0000313" key="10">
    <source>
        <dbReference type="WBParaSite" id="SPAL_0001283900.1"/>
    </source>
</evidence>
<keyword evidence="6" id="KW-0862">Zinc</keyword>
<proteinExistence type="predicted"/>
<accession>A0A0N5C4F8</accession>
<dbReference type="STRING" id="174720.A0A0N5C4F8"/>
<dbReference type="SUPFAM" id="SSF53098">
    <property type="entry name" value="Ribonuclease H-like"/>
    <property type="match status" value="1"/>
</dbReference>
<dbReference type="InterPro" id="IPR021109">
    <property type="entry name" value="Peptidase_aspartic_dom_sf"/>
</dbReference>
<dbReference type="CDD" id="cd01647">
    <property type="entry name" value="RT_LTR"/>
    <property type="match status" value="1"/>
</dbReference>
<reference evidence="10" key="1">
    <citation type="submission" date="2017-02" db="UniProtKB">
        <authorList>
            <consortium name="WormBaseParasite"/>
        </authorList>
    </citation>
    <scope>IDENTIFICATION</scope>
</reference>
<evidence type="ECO:0000259" key="7">
    <source>
        <dbReference type="PROSITE" id="PS50158"/>
    </source>
</evidence>
<dbReference type="Gene3D" id="3.30.420.10">
    <property type="entry name" value="Ribonuclease H-like superfamily/Ribonuclease H"/>
    <property type="match status" value="1"/>
</dbReference>
<dbReference type="GO" id="GO:0008270">
    <property type="term" value="F:zinc ion binding"/>
    <property type="evidence" value="ECO:0007669"/>
    <property type="project" value="UniProtKB-KW"/>
</dbReference>
<dbReference type="Pfam" id="PF17919">
    <property type="entry name" value="RT_RNaseH_2"/>
    <property type="match status" value="1"/>
</dbReference>
<dbReference type="GO" id="GO:0042575">
    <property type="term" value="C:DNA polymerase complex"/>
    <property type="evidence" value="ECO:0007669"/>
    <property type="project" value="UniProtKB-ARBA"/>
</dbReference>
<protein>
    <submittedName>
        <fullName evidence="10">CCHC-type domain-containing protein</fullName>
    </submittedName>
</protein>
<dbReference type="GO" id="GO:0015074">
    <property type="term" value="P:DNA integration"/>
    <property type="evidence" value="ECO:0007669"/>
    <property type="project" value="InterPro"/>
</dbReference>
<dbReference type="InterPro" id="IPR050951">
    <property type="entry name" value="Retrovirus_Pol_polyprotein"/>
</dbReference>
<keyword evidence="6" id="KW-0479">Metal-binding</keyword>
<sequence length="1335" mass="153401">MSDLSSAVQRQEIKGVVEAVLEELHTTIEYEDLGEEVLEELTPFASLSEKKRVAAVKDTLVEKLGLGKPVIGESFGDDKDKLVDVEIVLKNEETASVIVKVIEEMPDYIGKVKMFEDVSEDIGPWLNRLGRAMTLQKTVEEEKVLVLMTLVCDEIVMSIEKEMEKKPESTYKGICDFLKGRYDGQLARSTIKSKLKNFKVDPMAPGFEEQLKELAELVRKSQPNASEEAIIEAQCNRIEREVEDWDTLWNKATSQEWRSSSELISALVSTNDHFKRRKERGLQRKKVTGIHNRHENHLGKRYDEKGKVRNVLSCFGCGEQGHKRYECPKKGKVEPFIQSKLCEVKEIKEESKLNYVEPMDLDERLKLILLNRSEVKGLGEDVTLPVLVKCTKNSENGYKSTLALIDGGANKTSVTYNLAEAMGWKVDELDEVKVGLAGNVEGTLKKGHQMKLMPIQGGFDVDLWVCVETTRRRDERYGITLGTDFLDMKGVTVHHGQNKMTIDDKLYHGKLKKLLISTHPTVFGGDNKPCVIEVPKFQFSEREVPKHPLFSVKPEMREAVQEQIESWKRQGIVAPCLWPHSVLNLIAVPKPSPVNKHGIRLCLDARPINQITCRFEYPIPAIDDILQKHKGHKWYTVIDCAQYFLQLKIRDEDMPYLSFKDMKGRVMMFQRLPFGTKNASSYAQRVTDFLIENTCASGYIDDLLISTDSTLEHHAMEVAKLLSNMEAMRVKANHEKFKFAEKEVLVLGHHLDEMGSRPNEDAIKAWREYETPRSWKAVRRFTGGVTYFKSYIPGLSIHLKDLHLVENRREKFVWTKELDESFMKAKEAVCKAMRTYRIDDSKPLMLFTDASQEKVAAALVQKTGNEEDSYVPIAFFSKILPKRIKPLPAIVIETRAIQQAILHLSKVIGGREVIIYSDHKPLTTCKKPSENMEVEMLMQEMARRGMRILYRKGSKNELAESLSRATCKSLKVSEEDRIVQTLKLWRTLYDKENDEGDSIEETIDVVDEGVVSEKIKEVPEEIKKVFQRYHDQLGHPSYERSFIMVDKELGKLEKSISRKKVRKIEGNLGRHEKLSLEAMDELQMDLIGPVKGSVNDYQHVLGIVDRATRYLFLINLRTKSTDEIYRKLMERVVGIFGMPRIFTSDKAKSFGSLKKKDIPISVRCVHHHESQALIERTFRTIEKCFKAMALQMNESSWDNLTAMVCLNYNLSYHTVLRERPAKLFLGYVPRQFFEDGENVSNKYDYPLERQNKIEKARRVSYEILKALQESLTPMEKKFPIGQKVKMKEAARNQTMFEPPQIYVITEVKPPNVYLKVEGTRGRPLKRHMKDVVLVY</sequence>
<dbReference type="InterPro" id="IPR000477">
    <property type="entry name" value="RT_dom"/>
</dbReference>
<keyword evidence="4" id="KW-0378">Hydrolase</keyword>
<dbReference type="WBParaSite" id="SPAL_0001283900.1">
    <property type="protein sequence ID" value="SPAL_0001283900.1"/>
    <property type="gene ID" value="SPAL_0001283900"/>
</dbReference>
<dbReference type="InterPro" id="IPR012337">
    <property type="entry name" value="RNaseH-like_sf"/>
</dbReference>
<keyword evidence="9" id="KW-1185">Reference proteome</keyword>
<keyword evidence="4" id="KW-0255">Endonuclease</keyword>
<evidence type="ECO:0000256" key="5">
    <source>
        <dbReference type="ARBA" id="ARBA00023268"/>
    </source>
</evidence>
<dbReference type="InterPro" id="IPR043502">
    <property type="entry name" value="DNA/RNA_pol_sf"/>
</dbReference>
<dbReference type="Gene3D" id="3.10.10.10">
    <property type="entry name" value="HIV Type 1 Reverse Transcriptase, subunit A, domain 1"/>
    <property type="match status" value="1"/>
</dbReference>
<evidence type="ECO:0000256" key="4">
    <source>
        <dbReference type="ARBA" id="ARBA00022759"/>
    </source>
</evidence>
<evidence type="ECO:0000256" key="2">
    <source>
        <dbReference type="ARBA" id="ARBA00022695"/>
    </source>
</evidence>
<dbReference type="Pfam" id="PF00078">
    <property type="entry name" value="RVT_1"/>
    <property type="match status" value="1"/>
</dbReference>
<dbReference type="InterPro" id="IPR036397">
    <property type="entry name" value="RNaseH_sf"/>
</dbReference>
<evidence type="ECO:0000256" key="1">
    <source>
        <dbReference type="ARBA" id="ARBA00022679"/>
    </source>
</evidence>
<dbReference type="GO" id="GO:0004519">
    <property type="term" value="F:endonuclease activity"/>
    <property type="evidence" value="ECO:0007669"/>
    <property type="project" value="UniProtKB-KW"/>
</dbReference>
<evidence type="ECO:0000313" key="9">
    <source>
        <dbReference type="Proteomes" id="UP000046392"/>
    </source>
</evidence>
<dbReference type="Proteomes" id="UP000046392">
    <property type="component" value="Unplaced"/>
</dbReference>
<keyword evidence="1" id="KW-0808">Transferase</keyword>
<evidence type="ECO:0000259" key="8">
    <source>
        <dbReference type="PROSITE" id="PS50994"/>
    </source>
</evidence>
<organism evidence="9 10">
    <name type="scientific">Strongyloides papillosus</name>
    <name type="common">Intestinal threadworm</name>
    <dbReference type="NCBI Taxonomy" id="174720"/>
    <lineage>
        <taxon>Eukaryota</taxon>
        <taxon>Metazoa</taxon>
        <taxon>Ecdysozoa</taxon>
        <taxon>Nematoda</taxon>
        <taxon>Chromadorea</taxon>
        <taxon>Rhabditida</taxon>
        <taxon>Tylenchina</taxon>
        <taxon>Panagrolaimomorpha</taxon>
        <taxon>Strongyloidoidea</taxon>
        <taxon>Strongyloididae</taxon>
        <taxon>Strongyloides</taxon>
    </lineage>
</organism>
<dbReference type="Gene3D" id="3.30.70.270">
    <property type="match status" value="2"/>
</dbReference>
<evidence type="ECO:0000256" key="6">
    <source>
        <dbReference type="PROSITE-ProRule" id="PRU00047"/>
    </source>
</evidence>
<dbReference type="PANTHER" id="PTHR37984">
    <property type="entry name" value="PROTEIN CBG26694"/>
    <property type="match status" value="1"/>
</dbReference>
<dbReference type="InterPro" id="IPR043128">
    <property type="entry name" value="Rev_trsase/Diguanyl_cyclase"/>
</dbReference>
<feature type="domain" description="CCHC-type" evidence="7">
    <location>
        <begin position="314"/>
        <end position="329"/>
    </location>
</feature>
<dbReference type="InterPro" id="IPR001584">
    <property type="entry name" value="Integrase_cat-core"/>
</dbReference>
<dbReference type="GO" id="GO:0016779">
    <property type="term" value="F:nucleotidyltransferase activity"/>
    <property type="evidence" value="ECO:0007669"/>
    <property type="project" value="UniProtKB-KW"/>
</dbReference>
<dbReference type="InterPro" id="IPR041577">
    <property type="entry name" value="RT_RNaseH_2"/>
</dbReference>
<feature type="domain" description="Integrase catalytic" evidence="8">
    <location>
        <begin position="1074"/>
        <end position="1228"/>
    </location>
</feature>